<evidence type="ECO:0000256" key="3">
    <source>
        <dbReference type="ARBA" id="ARBA00004502"/>
    </source>
</evidence>
<reference evidence="17" key="3">
    <citation type="submission" date="2025-09" db="UniProtKB">
        <authorList>
            <consortium name="Ensembl"/>
        </authorList>
    </citation>
    <scope>IDENTIFICATION</scope>
</reference>
<dbReference type="Ensembl" id="ENSAOCT00000007123.2">
    <property type="protein sequence ID" value="ENSAOCP00000004975.2"/>
    <property type="gene ID" value="ENSAOCG00000008435.2"/>
</dbReference>
<keyword evidence="8" id="KW-0007">Acetylation</keyword>
<dbReference type="CTD" id="555484"/>
<dbReference type="SUPFAM" id="SSF47769">
    <property type="entry name" value="SAM/Pointed domain"/>
    <property type="match status" value="1"/>
</dbReference>
<keyword evidence="5" id="KW-0963">Cytoplasm</keyword>
<evidence type="ECO:0000256" key="10">
    <source>
        <dbReference type="ARBA" id="ARBA00023136"/>
    </source>
</evidence>
<dbReference type="SUPFAM" id="SSF48350">
    <property type="entry name" value="GTPase activation domain, GAP"/>
    <property type="match status" value="1"/>
</dbReference>
<dbReference type="FunFam" id="1.10.555.10:FF:000007">
    <property type="entry name" value="rho GTPase-activating protein 7 isoform X2"/>
    <property type="match status" value="1"/>
</dbReference>
<reference evidence="17" key="2">
    <citation type="submission" date="2025-08" db="UniProtKB">
        <authorList>
            <consortium name="Ensembl"/>
        </authorList>
    </citation>
    <scope>IDENTIFICATION</scope>
</reference>
<feature type="compositionally biased region" description="Polar residues" evidence="14">
    <location>
        <begin position="63"/>
        <end position="73"/>
    </location>
</feature>
<reference evidence="17 18" key="1">
    <citation type="submission" date="2022-01" db="EMBL/GenBank/DDBJ databases">
        <title>A chromosome-scale genome assembly of the false clownfish, Amphiprion ocellaris.</title>
        <authorList>
            <person name="Ryu T."/>
        </authorList>
    </citation>
    <scope>NUCLEOTIDE SEQUENCE [LARGE SCALE GENOMIC DNA]</scope>
</reference>
<dbReference type="STRING" id="80972.ENSAOCP00000004975"/>
<evidence type="ECO:0000256" key="11">
    <source>
        <dbReference type="ARBA" id="ARBA00065039"/>
    </source>
</evidence>
<dbReference type="RefSeq" id="XP_023154267.2">
    <property type="nucleotide sequence ID" value="XM_023298499.3"/>
</dbReference>
<evidence type="ECO:0000259" key="15">
    <source>
        <dbReference type="PROSITE" id="PS50238"/>
    </source>
</evidence>
<dbReference type="FunFam" id="3.30.530.20:FF:000009">
    <property type="entry name" value="StAR related lipid transfer domain containing 13"/>
    <property type="match status" value="1"/>
</dbReference>
<dbReference type="GeneID" id="111588244"/>
<evidence type="ECO:0000256" key="1">
    <source>
        <dbReference type="ARBA" id="ARBA00004346"/>
    </source>
</evidence>
<dbReference type="Gene3D" id="3.30.530.20">
    <property type="match status" value="1"/>
</dbReference>
<feature type="region of interest" description="Disordered" evidence="14">
    <location>
        <begin position="638"/>
        <end position="684"/>
    </location>
</feature>
<dbReference type="Pfam" id="PF07647">
    <property type="entry name" value="SAM_2"/>
    <property type="match status" value="1"/>
</dbReference>
<feature type="region of interest" description="Disordered" evidence="14">
    <location>
        <begin position="521"/>
        <end position="584"/>
    </location>
</feature>
<evidence type="ECO:0000256" key="4">
    <source>
        <dbReference type="ARBA" id="ARBA00022468"/>
    </source>
</evidence>
<feature type="compositionally biased region" description="Basic and acidic residues" evidence="14">
    <location>
        <begin position="30"/>
        <end position="41"/>
    </location>
</feature>
<dbReference type="GeneTree" id="ENSGT00950000183061"/>
<dbReference type="PANTHER" id="PTHR12659:SF8">
    <property type="entry name" value="STAR-RELATED LIPID TRANSFER PROTEIN 13 ISOFORM X1"/>
    <property type="match status" value="1"/>
</dbReference>
<dbReference type="GO" id="GO:0035023">
    <property type="term" value="P:regulation of Rho protein signal transduction"/>
    <property type="evidence" value="ECO:0007669"/>
    <property type="project" value="TreeGrafter"/>
</dbReference>
<dbReference type="SUPFAM" id="SSF55961">
    <property type="entry name" value="Bet v1-like"/>
    <property type="match status" value="1"/>
</dbReference>
<dbReference type="GO" id="GO:0007165">
    <property type="term" value="P:signal transduction"/>
    <property type="evidence" value="ECO:0007669"/>
    <property type="project" value="InterPro"/>
</dbReference>
<dbReference type="GO" id="GO:0031966">
    <property type="term" value="C:mitochondrial membrane"/>
    <property type="evidence" value="ECO:0007669"/>
    <property type="project" value="UniProtKB-SubCell"/>
</dbReference>
<dbReference type="GO" id="GO:0008289">
    <property type="term" value="F:lipid binding"/>
    <property type="evidence" value="ECO:0007669"/>
    <property type="project" value="InterPro"/>
</dbReference>
<dbReference type="FunFam" id="1.10.287.2070:FF:000001">
    <property type="entry name" value="StAR-related lipid transfer domain-containing 13"/>
    <property type="match status" value="1"/>
</dbReference>
<dbReference type="CDD" id="cd09592">
    <property type="entry name" value="SAM_DLC2"/>
    <property type="match status" value="1"/>
</dbReference>
<evidence type="ECO:0000256" key="2">
    <source>
        <dbReference type="ARBA" id="ARBA00004496"/>
    </source>
</evidence>
<keyword evidence="10" id="KW-0472">Membrane</keyword>
<feature type="domain" description="START" evidence="16">
    <location>
        <begin position="1016"/>
        <end position="1199"/>
    </location>
</feature>
<evidence type="ECO:0000256" key="8">
    <source>
        <dbReference type="ARBA" id="ARBA00022990"/>
    </source>
</evidence>
<evidence type="ECO:0000256" key="6">
    <source>
        <dbReference type="ARBA" id="ARBA00022553"/>
    </source>
</evidence>
<dbReference type="InterPro" id="IPR013761">
    <property type="entry name" value="SAM/pointed_sf"/>
</dbReference>
<organism evidence="17 18">
    <name type="scientific">Amphiprion ocellaris</name>
    <name type="common">Clown anemonefish</name>
    <dbReference type="NCBI Taxonomy" id="80972"/>
    <lineage>
        <taxon>Eukaryota</taxon>
        <taxon>Metazoa</taxon>
        <taxon>Chordata</taxon>
        <taxon>Craniata</taxon>
        <taxon>Vertebrata</taxon>
        <taxon>Euteleostomi</taxon>
        <taxon>Actinopterygii</taxon>
        <taxon>Neopterygii</taxon>
        <taxon>Teleostei</taxon>
        <taxon>Neoteleostei</taxon>
        <taxon>Acanthomorphata</taxon>
        <taxon>Ovalentaria</taxon>
        <taxon>Pomacentridae</taxon>
        <taxon>Amphiprion</taxon>
    </lineage>
</organism>
<evidence type="ECO:0000256" key="5">
    <source>
        <dbReference type="ARBA" id="ARBA00022490"/>
    </source>
</evidence>
<proteinExistence type="predicted"/>
<evidence type="ECO:0000256" key="9">
    <source>
        <dbReference type="ARBA" id="ARBA00023128"/>
    </source>
</evidence>
<dbReference type="AlphaFoldDB" id="A0A3Q1AU00"/>
<dbReference type="GO" id="GO:0005096">
    <property type="term" value="F:GTPase activator activity"/>
    <property type="evidence" value="ECO:0007669"/>
    <property type="project" value="UniProtKB-KW"/>
</dbReference>
<dbReference type="InterPro" id="IPR002913">
    <property type="entry name" value="START_lipid-bd_dom"/>
</dbReference>
<evidence type="ECO:0000256" key="7">
    <source>
        <dbReference type="ARBA" id="ARBA00022677"/>
    </source>
</evidence>
<name>A0A3Q1AU00_AMPOC</name>
<comment type="subcellular location">
    <subcellularLocation>
        <location evidence="2">Cytoplasm</location>
    </subcellularLocation>
    <subcellularLocation>
        <location evidence="3">Lipid droplet</location>
    </subcellularLocation>
    <subcellularLocation>
        <location evidence="1">Mitochondrion membrane</location>
        <topology evidence="1">Peripheral membrane protein</topology>
        <orientation evidence="1">Cytoplasmic side</orientation>
    </subcellularLocation>
</comment>
<evidence type="ECO:0000256" key="13">
    <source>
        <dbReference type="ARBA" id="ARBA00076865"/>
    </source>
</evidence>
<dbReference type="SMART" id="SM00324">
    <property type="entry name" value="RhoGAP"/>
    <property type="match status" value="1"/>
</dbReference>
<dbReference type="Pfam" id="PF00620">
    <property type="entry name" value="RhoGAP"/>
    <property type="match status" value="1"/>
</dbReference>
<dbReference type="Gene3D" id="1.10.287.2070">
    <property type="match status" value="1"/>
</dbReference>
<feature type="compositionally biased region" description="Polar residues" evidence="14">
    <location>
        <begin position="544"/>
        <end position="558"/>
    </location>
</feature>
<dbReference type="PROSITE" id="PS50848">
    <property type="entry name" value="START"/>
    <property type="match status" value="1"/>
</dbReference>
<evidence type="ECO:0000313" key="18">
    <source>
        <dbReference type="Proteomes" id="UP001501940"/>
    </source>
</evidence>
<evidence type="ECO:0000259" key="16">
    <source>
        <dbReference type="PROSITE" id="PS50848"/>
    </source>
</evidence>
<dbReference type="InterPro" id="IPR000198">
    <property type="entry name" value="RhoGAP_dom"/>
</dbReference>
<keyword evidence="6" id="KW-0597">Phosphoprotein</keyword>
<dbReference type="InterPro" id="IPR008936">
    <property type="entry name" value="Rho_GTPase_activation_prot"/>
</dbReference>
<keyword evidence="7" id="KW-0551">Lipid droplet</keyword>
<feature type="region of interest" description="Disordered" evidence="14">
    <location>
        <begin position="287"/>
        <end position="306"/>
    </location>
</feature>
<feature type="region of interest" description="Disordered" evidence="14">
    <location>
        <begin position="457"/>
        <end position="483"/>
    </location>
</feature>
<feature type="region of interest" description="Disordered" evidence="14">
    <location>
        <begin position="29"/>
        <end position="132"/>
    </location>
</feature>
<keyword evidence="18" id="KW-1185">Reference proteome</keyword>
<dbReference type="Proteomes" id="UP001501940">
    <property type="component" value="Chromosome 14"/>
</dbReference>
<sequence>MAAADSGMTVMDDVDAAVSVDGVATSAHCEGADRAVSRETVKNNVDPLDGATETAKDEDVSVGKSTHPVNLTTADGVDNTRESADSICPEDSTDSADQTDSRSMDVDDITDSVDQSAKGDSNGCESDGDGTNERTCLEAMTPDGQDYYLRLGVTPQRRSALRLSRIIARQQLLRRLAQEIEAKEACDWLRAAGFPQYAQLYEDSQFPIDISSVKRDHDFLDRDLVEPLCRRLNTLNKCASMKLDVSHPKKKSDDSDEDDPLAISKRWTFEWNSRRWSRLQDFLLDSTTESSPTGQGEGLHSTVSSESVLTDLSEQEITEISSLHSEDSASAMPDSISMASLSASYQPPRDLPHYNSLPIKSSRHGQGGRSKAKEFLRRMELMRTWGPSTRRKSSNRRPPLVISGPVLQGEEPQALQMLQCTPINQLEHSSKHNHQSDGDTSPVSLSKDCEDLSMMSVSPSKETAVPSVKEPVCTKPRTASKRSSMYLEDMELPSQGKRTEGQSQFGRNQFHSYENLLIHIPKDHKPGTFPKALSIESLAPSPGDRNNTSQTHAQTSPPGNGLGEPWSGKPLSKPCPGAPRGSRVSVYDNVPGSHLYASTGDLLDLEKEDNLFPHLDDIIQHVSGLQQIVDHWSRSVLPEGDTAEGEDEGEGRTTPSEGERDGVSLNDTDSTGTSRERRDSGVGASLTRPRLRWPSFRTSDHLNQPASSLQISSQSAGQLSLLQKFSLLRLTAIMEKYSMSNKHGWTWSVPKFMKRMKVPDYKEKSVFGVPLIVHVQRCGFPLPLCLQQALSHLRTHCLDQVGLFRKSGVKSRIQALRQQCELSPDCVSYEDQSAYDVADMVKQFFRDLPEPLLTSKLGETFLHIYQYVPKEQRLQAVRAAILLMPDENREVLQTLLYFLRDVTSLVEENQMTPMNLAVCLGPSLFHLSILKNETLSPRSIQRKYTTGRPDQKDLNENLAATQGLAHMITECQRLFQIPEEMVTQSRNSYMEAELMVPPLDELCKAHEEEVDEDEEEEDEEGSYHAHLERLIQALLKEAKDKSKGWVSRSSTDHTELAFKKVGDGNPLRRWRVCIEVSATPTEVLQRLLKERPLWQSELQQEKILETLDKQTDVYQYSCCNMAPQPSCDYVVLRSWRTDLCKGSCALVCVSVEHDDSPRMGAVRGVVLESQYLLEPSGTGRTRLTHISRVDLRGRSPEWYNRAFGHLCVSEAQRIRSSFLPLDQTSPEAKS</sequence>
<dbReference type="KEGG" id="aoce:111588244"/>
<dbReference type="GO" id="GO:0005811">
    <property type="term" value="C:lipid droplet"/>
    <property type="evidence" value="ECO:0007669"/>
    <property type="project" value="UniProtKB-SubCell"/>
</dbReference>
<dbReference type="Gene3D" id="1.10.555.10">
    <property type="entry name" value="Rho GTPase activation protein"/>
    <property type="match status" value="1"/>
</dbReference>
<evidence type="ECO:0000256" key="12">
    <source>
        <dbReference type="ARBA" id="ARBA00067490"/>
    </source>
</evidence>
<dbReference type="SMART" id="SM00234">
    <property type="entry name" value="START"/>
    <property type="match status" value="1"/>
</dbReference>
<comment type="subunit">
    <text evidence="11">Homodimer. Interacts with TAX1BP1.</text>
</comment>
<evidence type="ECO:0000256" key="14">
    <source>
        <dbReference type="SAM" id="MobiDB-lite"/>
    </source>
</evidence>
<protein>
    <recommendedName>
        <fullName evidence="12">StAR-related lipid transfer protein 13</fullName>
    </recommendedName>
    <alternativeName>
        <fullName evidence="13">START domain-containing protein 13</fullName>
    </alternativeName>
</protein>
<dbReference type="GO" id="GO:0030036">
    <property type="term" value="P:actin cytoskeleton organization"/>
    <property type="evidence" value="ECO:0007669"/>
    <property type="project" value="TreeGrafter"/>
</dbReference>
<keyword evidence="9" id="KW-0496">Mitochondrion</keyword>
<accession>A0A3Q1AU00</accession>
<dbReference type="InterPro" id="IPR001660">
    <property type="entry name" value="SAM"/>
</dbReference>
<dbReference type="InterPro" id="IPR023393">
    <property type="entry name" value="START-like_dom_sf"/>
</dbReference>
<keyword evidence="4" id="KW-0343">GTPase activation</keyword>
<evidence type="ECO:0000313" key="17">
    <source>
        <dbReference type="Ensembl" id="ENSAOCP00000004975.2"/>
    </source>
</evidence>
<dbReference type="CDD" id="cd04375">
    <property type="entry name" value="RhoGAP_DLC1"/>
    <property type="match status" value="1"/>
</dbReference>
<dbReference type="PANTHER" id="PTHR12659">
    <property type="entry name" value="RHO-TYPE GTPASE ACTIVATING PROTEIN"/>
    <property type="match status" value="1"/>
</dbReference>
<feature type="domain" description="Rho-GAP" evidence="15">
    <location>
        <begin position="769"/>
        <end position="975"/>
    </location>
</feature>
<dbReference type="PROSITE" id="PS50238">
    <property type="entry name" value="RHOGAP"/>
    <property type="match status" value="1"/>
</dbReference>
<dbReference type="Pfam" id="PF01852">
    <property type="entry name" value="START"/>
    <property type="match status" value="1"/>
</dbReference>